<name>A0AAD4MS18_9BILA</name>
<accession>A0AAD4MS18</accession>
<feature type="signal peptide" evidence="1">
    <location>
        <begin position="1"/>
        <end position="18"/>
    </location>
</feature>
<evidence type="ECO:0000256" key="1">
    <source>
        <dbReference type="SAM" id="SignalP"/>
    </source>
</evidence>
<sequence length="196" mass="21954">MNYYFVFLILAGVSSVSAYYGPGHNRTREKQRLNAKIKENFPEILAFTSPGSHYDLNKTLDDILKGFRPQLDVFPFYKLLVLDRLNGFVVRSKGDQGLESNLLTPLLPPPKYEQAGEIGDQDNIYDLMGDLANRYVDLLEEEGEIKEIHVVPIAEVEDGLDHGHQLRPVILFGVLGKQRGSANNLVGMAGLIARIK</sequence>
<comment type="caution">
    <text evidence="2">The sequence shown here is derived from an EMBL/GenBank/DDBJ whole genome shotgun (WGS) entry which is preliminary data.</text>
</comment>
<dbReference type="Proteomes" id="UP001201812">
    <property type="component" value="Unassembled WGS sequence"/>
</dbReference>
<proteinExistence type="predicted"/>
<keyword evidence="1" id="KW-0732">Signal</keyword>
<protein>
    <submittedName>
        <fullName evidence="2">Uncharacterized protein</fullName>
    </submittedName>
</protein>
<feature type="chain" id="PRO_5042171670" evidence="1">
    <location>
        <begin position="19"/>
        <end position="196"/>
    </location>
</feature>
<gene>
    <name evidence="2" type="ORF">DdX_15524</name>
</gene>
<evidence type="ECO:0000313" key="3">
    <source>
        <dbReference type="Proteomes" id="UP001201812"/>
    </source>
</evidence>
<organism evidence="2 3">
    <name type="scientific">Ditylenchus destructor</name>
    <dbReference type="NCBI Taxonomy" id="166010"/>
    <lineage>
        <taxon>Eukaryota</taxon>
        <taxon>Metazoa</taxon>
        <taxon>Ecdysozoa</taxon>
        <taxon>Nematoda</taxon>
        <taxon>Chromadorea</taxon>
        <taxon>Rhabditida</taxon>
        <taxon>Tylenchina</taxon>
        <taxon>Tylenchomorpha</taxon>
        <taxon>Sphaerularioidea</taxon>
        <taxon>Anguinidae</taxon>
        <taxon>Anguininae</taxon>
        <taxon>Ditylenchus</taxon>
    </lineage>
</organism>
<dbReference type="AlphaFoldDB" id="A0AAD4MS18"/>
<evidence type="ECO:0000313" key="2">
    <source>
        <dbReference type="EMBL" id="KAI1702342.1"/>
    </source>
</evidence>
<reference evidence="2" key="1">
    <citation type="submission" date="2022-01" db="EMBL/GenBank/DDBJ databases">
        <title>Genome Sequence Resource for Two Populations of Ditylenchus destructor, the Migratory Endoparasitic Phytonematode.</title>
        <authorList>
            <person name="Zhang H."/>
            <person name="Lin R."/>
            <person name="Xie B."/>
        </authorList>
    </citation>
    <scope>NUCLEOTIDE SEQUENCE</scope>
    <source>
        <strain evidence="2">BazhouSP</strain>
    </source>
</reference>
<keyword evidence="3" id="KW-1185">Reference proteome</keyword>
<dbReference type="EMBL" id="JAKKPZ010000100">
    <property type="protein sequence ID" value="KAI1702342.1"/>
    <property type="molecule type" value="Genomic_DNA"/>
</dbReference>